<evidence type="ECO:0000313" key="5">
    <source>
        <dbReference type="EMBL" id="MFC6766112.1"/>
    </source>
</evidence>
<dbReference type="PROSITE" id="PS50893">
    <property type="entry name" value="ABC_TRANSPORTER_2"/>
    <property type="match status" value="1"/>
</dbReference>
<dbReference type="InterPro" id="IPR003439">
    <property type="entry name" value="ABC_transporter-like_ATP-bd"/>
</dbReference>
<proteinExistence type="predicted"/>
<feature type="domain" description="ABC transporter" evidence="4">
    <location>
        <begin position="16"/>
        <end position="241"/>
    </location>
</feature>
<reference evidence="5 6" key="1">
    <citation type="journal article" date="2019" name="Int. J. Syst. Evol. Microbiol.">
        <title>The Global Catalogue of Microorganisms (GCM) 10K type strain sequencing project: providing services to taxonomists for standard genome sequencing and annotation.</title>
        <authorList>
            <consortium name="The Broad Institute Genomics Platform"/>
            <consortium name="The Broad Institute Genome Sequencing Center for Infectious Disease"/>
            <person name="Wu L."/>
            <person name="Ma J."/>
        </authorList>
    </citation>
    <scope>NUCLEOTIDE SEQUENCE [LARGE SCALE GENOMIC DNA]</scope>
    <source>
        <strain evidence="5 6">LMG 29247</strain>
    </source>
</reference>
<dbReference type="PANTHER" id="PTHR42788:SF13">
    <property type="entry name" value="ALIPHATIC SULFONATES IMPORT ATP-BINDING PROTEIN SSUB"/>
    <property type="match status" value="1"/>
</dbReference>
<dbReference type="SUPFAM" id="SSF52540">
    <property type="entry name" value="P-loop containing nucleoside triphosphate hydrolases"/>
    <property type="match status" value="1"/>
</dbReference>
<dbReference type="EMBL" id="JBHSWV010000214">
    <property type="protein sequence ID" value="MFC6766112.1"/>
    <property type="molecule type" value="Genomic_DNA"/>
</dbReference>
<accession>A0ABD5SM55</accession>
<dbReference type="RefSeq" id="WP_273739103.1">
    <property type="nucleotide sequence ID" value="NZ_JAQIVI010000214.1"/>
</dbReference>
<evidence type="ECO:0000259" key="4">
    <source>
        <dbReference type="PROSITE" id="PS50893"/>
    </source>
</evidence>
<dbReference type="Pfam" id="PF00005">
    <property type="entry name" value="ABC_tran"/>
    <property type="match status" value="1"/>
</dbReference>
<evidence type="ECO:0000313" key="6">
    <source>
        <dbReference type="Proteomes" id="UP001596383"/>
    </source>
</evidence>
<dbReference type="AlphaFoldDB" id="A0ABD5SM55"/>
<evidence type="ECO:0000256" key="1">
    <source>
        <dbReference type="ARBA" id="ARBA00022448"/>
    </source>
</evidence>
<dbReference type="SMART" id="SM00382">
    <property type="entry name" value="AAA"/>
    <property type="match status" value="1"/>
</dbReference>
<dbReference type="PROSITE" id="PS00211">
    <property type="entry name" value="ABC_TRANSPORTER_1"/>
    <property type="match status" value="1"/>
</dbReference>
<sequence length="252" mass="28306">MSDTTHSDEDELETVLEIENLSKSYTNSDGSVEEVLEDIDLTIQQGDFVCLLGQSGCGKSTLLKCVAGLTSPDTGTIKVDRDSIGYVFQEDRLLDWLTVEENIRLVLESKGVPESERQERIERYLDLVGLSDTAEMYPMQLSGGMKQRVSIVRALAIEPDILLLDEPFSALDEITARNLRERFLEMIWELNQTVLFVTHNASEAAFLSTDIVILDSTAPSYLSKEMTNPLDYPRDIDSEAILDLQKEIVSYI</sequence>
<dbReference type="InterPro" id="IPR017871">
    <property type="entry name" value="ABC_transporter-like_CS"/>
</dbReference>
<protein>
    <submittedName>
        <fullName evidence="5">ABC transporter ATP-binding protein</fullName>
    </submittedName>
</protein>
<keyword evidence="1" id="KW-0813">Transport</keyword>
<dbReference type="PANTHER" id="PTHR42788">
    <property type="entry name" value="TAURINE IMPORT ATP-BINDING PROTEIN-RELATED"/>
    <property type="match status" value="1"/>
</dbReference>
<dbReference type="Proteomes" id="UP001596383">
    <property type="component" value="Unassembled WGS sequence"/>
</dbReference>
<name>A0ABD5SM55_9EURY</name>
<dbReference type="Gene3D" id="3.40.50.300">
    <property type="entry name" value="P-loop containing nucleotide triphosphate hydrolases"/>
    <property type="match status" value="1"/>
</dbReference>
<keyword evidence="3 5" id="KW-0067">ATP-binding</keyword>
<dbReference type="InterPro" id="IPR027417">
    <property type="entry name" value="P-loop_NTPase"/>
</dbReference>
<evidence type="ECO:0000256" key="3">
    <source>
        <dbReference type="ARBA" id="ARBA00022840"/>
    </source>
</evidence>
<dbReference type="GO" id="GO:0005524">
    <property type="term" value="F:ATP binding"/>
    <property type="evidence" value="ECO:0007669"/>
    <property type="project" value="UniProtKB-KW"/>
</dbReference>
<dbReference type="CDD" id="cd03293">
    <property type="entry name" value="ABC_NrtD_SsuB_transporters"/>
    <property type="match status" value="1"/>
</dbReference>
<dbReference type="InterPro" id="IPR003593">
    <property type="entry name" value="AAA+_ATPase"/>
</dbReference>
<keyword evidence="2" id="KW-0547">Nucleotide-binding</keyword>
<organism evidence="5 6">
    <name type="scientific">Natrinema soli</name>
    <dbReference type="NCBI Taxonomy" id="1930624"/>
    <lineage>
        <taxon>Archaea</taxon>
        <taxon>Methanobacteriati</taxon>
        <taxon>Methanobacteriota</taxon>
        <taxon>Stenosarchaea group</taxon>
        <taxon>Halobacteria</taxon>
        <taxon>Halobacteriales</taxon>
        <taxon>Natrialbaceae</taxon>
        <taxon>Natrinema</taxon>
    </lineage>
</organism>
<evidence type="ECO:0000256" key="2">
    <source>
        <dbReference type="ARBA" id="ARBA00022741"/>
    </source>
</evidence>
<dbReference type="InterPro" id="IPR050166">
    <property type="entry name" value="ABC_transporter_ATP-bind"/>
</dbReference>
<comment type="caution">
    <text evidence="5">The sequence shown here is derived from an EMBL/GenBank/DDBJ whole genome shotgun (WGS) entry which is preliminary data.</text>
</comment>
<keyword evidence="6" id="KW-1185">Reference proteome</keyword>
<gene>
    <name evidence="5" type="ORF">ACFQE6_14250</name>
</gene>